<dbReference type="Proteomes" id="UP001235269">
    <property type="component" value="Unassembled WGS sequence"/>
</dbReference>
<proteinExistence type="predicted"/>
<gene>
    <name evidence="1" type="ORF">QO005_001749</name>
</gene>
<name>A0ABU0IB09_9HYPH</name>
<dbReference type="RefSeq" id="WP_307157599.1">
    <property type="nucleotide sequence ID" value="NZ_JAUSWH010000004.1"/>
</dbReference>
<evidence type="ECO:0000313" key="2">
    <source>
        <dbReference type="Proteomes" id="UP001235269"/>
    </source>
</evidence>
<dbReference type="EMBL" id="JAUSWH010000004">
    <property type="protein sequence ID" value="MDQ0455415.1"/>
    <property type="molecule type" value="Genomic_DNA"/>
</dbReference>
<sequence length="152" mass="17079">MARRKKPVLKAEEERQLRLAAPGLLSDLVAGRIASPRKVLELAGIRPERSRLEKLRNSWDKAEETERQAFLQWLGDARGIAIGSKPEPIADGRYLTPHGIRVIEDSMRARRLQPEDVMASLGFPGEGRALIKALARRSSLRLKVIRALADWV</sequence>
<comment type="caution">
    <text evidence="1">The sequence shown here is derived from an EMBL/GenBank/DDBJ whole genome shotgun (WGS) entry which is preliminary data.</text>
</comment>
<protein>
    <submittedName>
        <fullName evidence="1">Uncharacterized protein</fullName>
    </submittedName>
</protein>
<evidence type="ECO:0000313" key="1">
    <source>
        <dbReference type="EMBL" id="MDQ0455415.1"/>
    </source>
</evidence>
<reference evidence="1 2" key="1">
    <citation type="submission" date="2023-07" db="EMBL/GenBank/DDBJ databases">
        <title>Genomic Encyclopedia of Type Strains, Phase IV (KMG-IV): sequencing the most valuable type-strain genomes for metagenomic binning, comparative biology and taxonomic classification.</title>
        <authorList>
            <person name="Goeker M."/>
        </authorList>
    </citation>
    <scope>NUCLEOTIDE SEQUENCE [LARGE SCALE GENOMIC DNA]</scope>
    <source>
        <strain evidence="1 2">DSM 100301</strain>
    </source>
</reference>
<organism evidence="1 2">
    <name type="scientific">Rhizobium paknamense</name>
    <dbReference type="NCBI Taxonomy" id="1206817"/>
    <lineage>
        <taxon>Bacteria</taxon>
        <taxon>Pseudomonadati</taxon>
        <taxon>Pseudomonadota</taxon>
        <taxon>Alphaproteobacteria</taxon>
        <taxon>Hyphomicrobiales</taxon>
        <taxon>Rhizobiaceae</taxon>
        <taxon>Rhizobium/Agrobacterium group</taxon>
        <taxon>Rhizobium</taxon>
    </lineage>
</organism>
<accession>A0ABU0IB09</accession>
<keyword evidence="2" id="KW-1185">Reference proteome</keyword>